<dbReference type="InterPro" id="IPR027417">
    <property type="entry name" value="P-loop_NTPase"/>
</dbReference>
<evidence type="ECO:0000256" key="2">
    <source>
        <dbReference type="ARBA" id="ARBA00022448"/>
    </source>
</evidence>
<keyword evidence="2" id="KW-0813">Transport</keyword>
<evidence type="ECO:0000259" key="5">
    <source>
        <dbReference type="PROSITE" id="PS50893"/>
    </source>
</evidence>
<proteinExistence type="inferred from homology"/>
<comment type="similarity">
    <text evidence="1">Belongs to the ABC transporter superfamily.</text>
</comment>
<feature type="domain" description="ABC transporter" evidence="5">
    <location>
        <begin position="47"/>
        <end position="272"/>
    </location>
</feature>
<dbReference type="Proteomes" id="UP001595953">
    <property type="component" value="Unassembled WGS sequence"/>
</dbReference>
<dbReference type="GO" id="GO:0005524">
    <property type="term" value="F:ATP binding"/>
    <property type="evidence" value="ECO:0007669"/>
    <property type="project" value="UniProtKB-KW"/>
</dbReference>
<dbReference type="EMBL" id="JBHSGP010000005">
    <property type="protein sequence ID" value="MFC4721180.1"/>
    <property type="molecule type" value="Genomic_DNA"/>
</dbReference>
<dbReference type="SUPFAM" id="SSF52540">
    <property type="entry name" value="P-loop containing nucleoside triphosphate hydrolases"/>
    <property type="match status" value="1"/>
</dbReference>
<protein>
    <submittedName>
        <fullName evidence="6">Polysaccharide ABC transporter ATP-binding protein</fullName>
    </submittedName>
</protein>
<dbReference type="PANTHER" id="PTHR46743:SF2">
    <property type="entry name" value="TEICHOIC ACIDS EXPORT ATP-BINDING PROTEIN TAGH"/>
    <property type="match status" value="1"/>
</dbReference>
<evidence type="ECO:0000313" key="6">
    <source>
        <dbReference type="EMBL" id="MFC4721180.1"/>
    </source>
</evidence>
<name>A0ABV9N044_9FLAO</name>
<evidence type="ECO:0000256" key="1">
    <source>
        <dbReference type="ARBA" id="ARBA00005417"/>
    </source>
</evidence>
<dbReference type="InterPro" id="IPR003593">
    <property type="entry name" value="AAA+_ATPase"/>
</dbReference>
<evidence type="ECO:0000256" key="3">
    <source>
        <dbReference type="ARBA" id="ARBA00022741"/>
    </source>
</evidence>
<evidence type="ECO:0000256" key="4">
    <source>
        <dbReference type="ARBA" id="ARBA00022840"/>
    </source>
</evidence>
<dbReference type="PANTHER" id="PTHR46743">
    <property type="entry name" value="TEICHOIC ACIDS EXPORT ATP-BINDING PROTEIN TAGH"/>
    <property type="match status" value="1"/>
</dbReference>
<dbReference type="InterPro" id="IPR050683">
    <property type="entry name" value="Bact_Polysacc_Export_ATP-bd"/>
</dbReference>
<keyword evidence="4 6" id="KW-0067">ATP-binding</keyword>
<organism evidence="6 7">
    <name type="scientific">Geojedonia litorea</name>
    <dbReference type="NCBI Taxonomy" id="1268269"/>
    <lineage>
        <taxon>Bacteria</taxon>
        <taxon>Pseudomonadati</taxon>
        <taxon>Bacteroidota</taxon>
        <taxon>Flavobacteriia</taxon>
        <taxon>Flavobacteriales</taxon>
        <taxon>Flavobacteriaceae</taxon>
        <taxon>Geojedonia</taxon>
    </lineage>
</organism>
<keyword evidence="3" id="KW-0547">Nucleotide-binding</keyword>
<dbReference type="PROSITE" id="PS50893">
    <property type="entry name" value="ABC_TRANSPORTER_2"/>
    <property type="match status" value="1"/>
</dbReference>
<dbReference type="RefSeq" id="WP_387960644.1">
    <property type="nucleotide sequence ID" value="NZ_JBHSGP010000005.1"/>
</dbReference>
<dbReference type="Pfam" id="PF00005">
    <property type="entry name" value="ABC_tran"/>
    <property type="match status" value="1"/>
</dbReference>
<accession>A0ABV9N044</accession>
<dbReference type="SMART" id="SM00382">
    <property type="entry name" value="AAA"/>
    <property type="match status" value="1"/>
</dbReference>
<keyword evidence="7" id="KW-1185">Reference proteome</keyword>
<comment type="caution">
    <text evidence="6">The sequence shown here is derived from an EMBL/GenBank/DDBJ whole genome shotgun (WGS) entry which is preliminary data.</text>
</comment>
<evidence type="ECO:0000313" key="7">
    <source>
        <dbReference type="Proteomes" id="UP001595953"/>
    </source>
</evidence>
<dbReference type="InterPro" id="IPR015860">
    <property type="entry name" value="ABC_transpr_TagH-like"/>
</dbReference>
<reference evidence="7" key="1">
    <citation type="journal article" date="2019" name="Int. J. Syst. Evol. Microbiol.">
        <title>The Global Catalogue of Microorganisms (GCM) 10K type strain sequencing project: providing services to taxonomists for standard genome sequencing and annotation.</title>
        <authorList>
            <consortium name="The Broad Institute Genomics Platform"/>
            <consortium name="The Broad Institute Genome Sequencing Center for Infectious Disease"/>
            <person name="Wu L."/>
            <person name="Ma J."/>
        </authorList>
    </citation>
    <scope>NUCLEOTIDE SEQUENCE [LARGE SCALE GENOMIC DNA]</scope>
    <source>
        <strain evidence="7">CCUG 63682</strain>
    </source>
</reference>
<dbReference type="CDD" id="cd03220">
    <property type="entry name" value="ABC_KpsT_Wzt"/>
    <property type="match status" value="1"/>
</dbReference>
<dbReference type="InterPro" id="IPR003439">
    <property type="entry name" value="ABC_transporter-like_ATP-bd"/>
</dbReference>
<gene>
    <name evidence="6" type="ORF">ACFO5O_02520</name>
</gene>
<sequence>MKTTTKTILRIEHVSKQYRLGLVGTGTLSDDLKRWWYTVRGKEDPFLKVGDLNDRSTYGESDYVWALQDINLEVQQGEVLGIIGKNGAGKSTLLKLLSRITSPTTGSIKTRGRIASLLEVGTGFHSELTGRENLYLNGAILGMSKAEIREKEAAIIAFSGCERYIDTPVKRYSSGMTVRLAFAVAAFLEPEILVVDEVLAVGDAEFQKKAIGKMQDISRGEGRTVLFVSHNMASVKSLCTKAVVLEHGRVVFEGDTDAAVSFYLKGGGSSLENAKTFDASYDHAQFRLLEMNVSSKGKAVSAPMLEDDELVVCTRIELKVPNPEAYHITYHLHNELGDALFSFSHARSEVVLLQGLNVLECSLPASFLQSGQYFLSFFVIEDKRRAIFLEKDILSFTVVDAQRELGSYMGKEPGYIRPQFKWTQTT</sequence>
<dbReference type="Gene3D" id="3.40.50.300">
    <property type="entry name" value="P-loop containing nucleotide triphosphate hydrolases"/>
    <property type="match status" value="1"/>
</dbReference>